<organism evidence="9 10">
    <name type="scientific">Cercophora scortea</name>
    <dbReference type="NCBI Taxonomy" id="314031"/>
    <lineage>
        <taxon>Eukaryota</taxon>
        <taxon>Fungi</taxon>
        <taxon>Dikarya</taxon>
        <taxon>Ascomycota</taxon>
        <taxon>Pezizomycotina</taxon>
        <taxon>Sordariomycetes</taxon>
        <taxon>Sordariomycetidae</taxon>
        <taxon>Sordariales</taxon>
        <taxon>Lasiosphaeriaceae</taxon>
        <taxon>Cercophora</taxon>
    </lineage>
</organism>
<comment type="cofactor">
    <cofactor evidence="1">
        <name>Zn(2+)</name>
        <dbReference type="ChEBI" id="CHEBI:29105"/>
    </cofactor>
</comment>
<protein>
    <submittedName>
        <fullName evidence="9">Chaperonin 10-like protein</fullName>
    </submittedName>
</protein>
<dbReference type="SUPFAM" id="SSF51735">
    <property type="entry name" value="NAD(P)-binding Rossmann-fold domains"/>
    <property type="match status" value="1"/>
</dbReference>
<dbReference type="Gene3D" id="3.40.50.720">
    <property type="entry name" value="NAD(P)-binding Rossmann-like Domain"/>
    <property type="match status" value="1"/>
</dbReference>
<evidence type="ECO:0000256" key="5">
    <source>
        <dbReference type="ARBA" id="ARBA00023002"/>
    </source>
</evidence>
<proteinExistence type="inferred from homology"/>
<sequence length="421" mass="43892">MANNYNGNSKDFDPKMTTPPPLPAQMKAQFLPAFNTPYQLRRDVPLPTPTGPFDVLIKVDAASYCHTDAVLAAGQMPPYPPVFPHIGSHEFAGTVVALSPLSHSSSLSESSNSSATTLPQIGDRVGVPGRAFHPCGTCFECASTPSAEDPDADGAGYSVYCPRAGNHGISGPGGFREYAVADSRQVAPLPAGMGAVQAAALMCAGVTVYAALKRCGDAGRGRRVAIIGCGGGLGHLGLQFAVGMGWTVVGVDNADAPLAVARAVVGDGDDNRRDNMRIVDARVETADAVVASIGSADGKELRGEMGVDAVVILPESQAAFDYGVALLKNHGRCVVVSFPEKGFHVSARDLVFRDVSVVGSLVGSNKLLREMVEFAATHGVKAKIKSFPLERLNELVAEYHKGEGGKLVVDMAMSDVADEGD</sequence>
<feature type="domain" description="Enoyl reductase (ER)" evidence="8">
    <location>
        <begin position="35"/>
        <end position="409"/>
    </location>
</feature>
<evidence type="ECO:0000256" key="4">
    <source>
        <dbReference type="ARBA" id="ARBA00022833"/>
    </source>
</evidence>
<dbReference type="Pfam" id="PF08240">
    <property type="entry name" value="ADH_N"/>
    <property type="match status" value="1"/>
</dbReference>
<evidence type="ECO:0000256" key="6">
    <source>
        <dbReference type="ARBA" id="ARBA00023027"/>
    </source>
</evidence>
<evidence type="ECO:0000313" key="10">
    <source>
        <dbReference type="Proteomes" id="UP001286456"/>
    </source>
</evidence>
<dbReference type="Pfam" id="PF00107">
    <property type="entry name" value="ADH_zinc_N"/>
    <property type="match status" value="1"/>
</dbReference>
<dbReference type="InterPro" id="IPR013149">
    <property type="entry name" value="ADH-like_C"/>
</dbReference>
<reference evidence="9" key="1">
    <citation type="journal article" date="2023" name="Mol. Phylogenet. Evol.">
        <title>Genome-scale phylogeny and comparative genomics of the fungal order Sordariales.</title>
        <authorList>
            <person name="Hensen N."/>
            <person name="Bonometti L."/>
            <person name="Westerberg I."/>
            <person name="Brannstrom I.O."/>
            <person name="Guillou S."/>
            <person name="Cros-Aarteil S."/>
            <person name="Calhoun S."/>
            <person name="Haridas S."/>
            <person name="Kuo A."/>
            <person name="Mondo S."/>
            <person name="Pangilinan J."/>
            <person name="Riley R."/>
            <person name="LaButti K."/>
            <person name="Andreopoulos B."/>
            <person name="Lipzen A."/>
            <person name="Chen C."/>
            <person name="Yan M."/>
            <person name="Daum C."/>
            <person name="Ng V."/>
            <person name="Clum A."/>
            <person name="Steindorff A."/>
            <person name="Ohm R.A."/>
            <person name="Martin F."/>
            <person name="Silar P."/>
            <person name="Natvig D.O."/>
            <person name="Lalanne C."/>
            <person name="Gautier V."/>
            <person name="Ament-Velasquez S.L."/>
            <person name="Kruys A."/>
            <person name="Hutchinson M.I."/>
            <person name="Powell A.J."/>
            <person name="Barry K."/>
            <person name="Miller A.N."/>
            <person name="Grigoriev I.V."/>
            <person name="Debuchy R."/>
            <person name="Gladieux P."/>
            <person name="Hiltunen Thoren M."/>
            <person name="Johannesson H."/>
        </authorList>
    </citation>
    <scope>NUCLEOTIDE SEQUENCE</scope>
    <source>
        <strain evidence="9">SMH4131-1</strain>
    </source>
</reference>
<dbReference type="AlphaFoldDB" id="A0AAE0IFZ7"/>
<dbReference type="SMART" id="SM00829">
    <property type="entry name" value="PKS_ER"/>
    <property type="match status" value="1"/>
</dbReference>
<reference evidence="9" key="2">
    <citation type="submission" date="2023-06" db="EMBL/GenBank/DDBJ databases">
        <authorList>
            <consortium name="Lawrence Berkeley National Laboratory"/>
            <person name="Haridas S."/>
            <person name="Hensen N."/>
            <person name="Bonometti L."/>
            <person name="Westerberg I."/>
            <person name="Brannstrom I.O."/>
            <person name="Guillou S."/>
            <person name="Cros-Aarteil S."/>
            <person name="Calhoun S."/>
            <person name="Kuo A."/>
            <person name="Mondo S."/>
            <person name="Pangilinan J."/>
            <person name="Riley R."/>
            <person name="Labutti K."/>
            <person name="Andreopoulos B."/>
            <person name="Lipzen A."/>
            <person name="Chen C."/>
            <person name="Yanf M."/>
            <person name="Daum C."/>
            <person name="Ng V."/>
            <person name="Clum A."/>
            <person name="Steindorff A."/>
            <person name="Ohm R."/>
            <person name="Martin F."/>
            <person name="Silar P."/>
            <person name="Natvig D."/>
            <person name="Lalanne C."/>
            <person name="Gautier V."/>
            <person name="Ament-Velasquez S.L."/>
            <person name="Kruys A."/>
            <person name="Hutchinson M.I."/>
            <person name="Powell A.J."/>
            <person name="Barry K."/>
            <person name="Miller A.N."/>
            <person name="Grigoriev I.V."/>
            <person name="Debuchy R."/>
            <person name="Gladieux P."/>
            <person name="Thoren M.H."/>
            <person name="Johannesson H."/>
        </authorList>
    </citation>
    <scope>NUCLEOTIDE SEQUENCE</scope>
    <source>
        <strain evidence="9">SMH4131-1</strain>
    </source>
</reference>
<evidence type="ECO:0000256" key="1">
    <source>
        <dbReference type="ARBA" id="ARBA00001947"/>
    </source>
</evidence>
<keyword evidence="5" id="KW-0560">Oxidoreductase</keyword>
<evidence type="ECO:0000313" key="9">
    <source>
        <dbReference type="EMBL" id="KAK3324322.1"/>
    </source>
</evidence>
<dbReference type="InterPro" id="IPR011032">
    <property type="entry name" value="GroES-like_sf"/>
</dbReference>
<dbReference type="GO" id="GO:0004022">
    <property type="term" value="F:alcohol dehydrogenase (NAD+) activity"/>
    <property type="evidence" value="ECO:0007669"/>
    <property type="project" value="TreeGrafter"/>
</dbReference>
<dbReference type="PANTHER" id="PTHR42940:SF8">
    <property type="entry name" value="VACUOLAR PROTEIN SORTING-ASSOCIATED PROTEIN 11"/>
    <property type="match status" value="1"/>
</dbReference>
<dbReference type="SUPFAM" id="SSF50129">
    <property type="entry name" value="GroES-like"/>
    <property type="match status" value="1"/>
</dbReference>
<evidence type="ECO:0000256" key="7">
    <source>
        <dbReference type="SAM" id="MobiDB-lite"/>
    </source>
</evidence>
<dbReference type="Gene3D" id="3.90.180.10">
    <property type="entry name" value="Medium-chain alcohol dehydrogenases, catalytic domain"/>
    <property type="match status" value="1"/>
</dbReference>
<feature type="region of interest" description="Disordered" evidence="7">
    <location>
        <begin position="1"/>
        <end position="22"/>
    </location>
</feature>
<dbReference type="InterPro" id="IPR036291">
    <property type="entry name" value="NAD(P)-bd_dom_sf"/>
</dbReference>
<keyword evidence="4" id="KW-0862">Zinc</keyword>
<dbReference type="InterPro" id="IPR013154">
    <property type="entry name" value="ADH-like_N"/>
</dbReference>
<keyword evidence="10" id="KW-1185">Reference proteome</keyword>
<dbReference type="GO" id="GO:0005737">
    <property type="term" value="C:cytoplasm"/>
    <property type="evidence" value="ECO:0007669"/>
    <property type="project" value="TreeGrafter"/>
</dbReference>
<dbReference type="EMBL" id="JAUEPO010000004">
    <property type="protein sequence ID" value="KAK3324322.1"/>
    <property type="molecule type" value="Genomic_DNA"/>
</dbReference>
<dbReference type="Proteomes" id="UP001286456">
    <property type="component" value="Unassembled WGS sequence"/>
</dbReference>
<comment type="similarity">
    <text evidence="2">Belongs to the zinc-containing alcohol dehydrogenase family.</text>
</comment>
<keyword evidence="3" id="KW-0479">Metal-binding</keyword>
<dbReference type="InterPro" id="IPR020843">
    <property type="entry name" value="ER"/>
</dbReference>
<accession>A0AAE0IFZ7</accession>
<name>A0AAE0IFZ7_9PEZI</name>
<evidence type="ECO:0000259" key="8">
    <source>
        <dbReference type="SMART" id="SM00829"/>
    </source>
</evidence>
<dbReference type="GO" id="GO:0046872">
    <property type="term" value="F:metal ion binding"/>
    <property type="evidence" value="ECO:0007669"/>
    <property type="project" value="UniProtKB-KW"/>
</dbReference>
<comment type="caution">
    <text evidence="9">The sequence shown here is derived from an EMBL/GenBank/DDBJ whole genome shotgun (WGS) entry which is preliminary data.</text>
</comment>
<evidence type="ECO:0000256" key="3">
    <source>
        <dbReference type="ARBA" id="ARBA00022723"/>
    </source>
</evidence>
<dbReference type="FunFam" id="3.40.50.720:FF:000039">
    <property type="entry name" value="Alcohol dehydrogenase AdhP"/>
    <property type="match status" value="1"/>
</dbReference>
<dbReference type="PANTHER" id="PTHR42940">
    <property type="entry name" value="ALCOHOL DEHYDROGENASE 1-RELATED"/>
    <property type="match status" value="1"/>
</dbReference>
<keyword evidence="6" id="KW-0520">NAD</keyword>
<gene>
    <name evidence="9" type="ORF">B0T19DRAFT_228249</name>
</gene>
<evidence type="ECO:0000256" key="2">
    <source>
        <dbReference type="ARBA" id="ARBA00008072"/>
    </source>
</evidence>